<name>A0ABV5BLW8_9LEPT</name>
<accession>A0ABV5BLW8</accession>
<keyword evidence="3" id="KW-1185">Reference proteome</keyword>
<proteinExistence type="predicted"/>
<dbReference type="EMBL" id="JBHILJ010000003">
    <property type="protein sequence ID" value="MFB5736312.1"/>
    <property type="molecule type" value="Genomic_DNA"/>
</dbReference>
<dbReference type="Gene3D" id="3.40.50.1820">
    <property type="entry name" value="alpha/beta hydrolase"/>
    <property type="match status" value="1"/>
</dbReference>
<dbReference type="Pfam" id="PF00561">
    <property type="entry name" value="Abhydrolase_1"/>
    <property type="match status" value="1"/>
</dbReference>
<evidence type="ECO:0000259" key="1">
    <source>
        <dbReference type="Pfam" id="PF00561"/>
    </source>
</evidence>
<dbReference type="PANTHER" id="PTHR43798:SF33">
    <property type="entry name" value="HYDROLASE, PUTATIVE (AFU_ORTHOLOGUE AFUA_2G14860)-RELATED"/>
    <property type="match status" value="1"/>
</dbReference>
<evidence type="ECO:0000313" key="3">
    <source>
        <dbReference type="Proteomes" id="UP001580391"/>
    </source>
</evidence>
<evidence type="ECO:0000313" key="2">
    <source>
        <dbReference type="EMBL" id="MFB5736312.1"/>
    </source>
</evidence>
<gene>
    <name evidence="2" type="ORF">ACE5IX_07340</name>
</gene>
<dbReference type="RefSeq" id="WP_135700493.1">
    <property type="nucleotide sequence ID" value="NZ_JBHILI010000004.1"/>
</dbReference>
<dbReference type="InterPro" id="IPR000073">
    <property type="entry name" value="AB_hydrolase_1"/>
</dbReference>
<reference evidence="2 3" key="1">
    <citation type="submission" date="2024-09" db="EMBL/GenBank/DDBJ databases">
        <title>Taxonomic and Genotyping Characterization of Leptospira Strains isolated from Multiple Sources in Colombia highlights the importance of intermediate species.</title>
        <authorList>
            <person name="Torres Higuera L."/>
            <person name="Rojas Tapias D."/>
            <person name="Jimenez Velasquez S."/>
            <person name="Renjifo Ibanez C."/>
        </authorList>
    </citation>
    <scope>NUCLEOTIDE SEQUENCE [LARGE SCALE GENOMIC DNA]</scope>
    <source>
        <strain evidence="2 3">Lep080</strain>
    </source>
</reference>
<dbReference type="InterPro" id="IPR029058">
    <property type="entry name" value="AB_hydrolase_fold"/>
</dbReference>
<dbReference type="PANTHER" id="PTHR43798">
    <property type="entry name" value="MONOACYLGLYCEROL LIPASE"/>
    <property type="match status" value="1"/>
</dbReference>
<dbReference type="InterPro" id="IPR050266">
    <property type="entry name" value="AB_hydrolase_sf"/>
</dbReference>
<keyword evidence="2" id="KW-0378">Hydrolase</keyword>
<dbReference type="SUPFAM" id="SSF53474">
    <property type="entry name" value="alpha/beta-Hydrolases"/>
    <property type="match status" value="1"/>
</dbReference>
<feature type="domain" description="AB hydrolase-1" evidence="1">
    <location>
        <begin position="31"/>
        <end position="136"/>
    </location>
</feature>
<protein>
    <submittedName>
        <fullName evidence="2">Alpha/beta fold hydrolase</fullName>
    </submittedName>
</protein>
<dbReference type="GO" id="GO:0016787">
    <property type="term" value="F:hydrolase activity"/>
    <property type="evidence" value="ECO:0007669"/>
    <property type="project" value="UniProtKB-KW"/>
</dbReference>
<comment type="caution">
    <text evidence="2">The sequence shown here is derived from an EMBL/GenBank/DDBJ whole genome shotgun (WGS) entry which is preliminary data.</text>
</comment>
<organism evidence="2 3">
    <name type="scientific">Leptospira wolffii</name>
    <dbReference type="NCBI Taxonomy" id="409998"/>
    <lineage>
        <taxon>Bacteria</taxon>
        <taxon>Pseudomonadati</taxon>
        <taxon>Spirochaetota</taxon>
        <taxon>Spirochaetia</taxon>
        <taxon>Leptospirales</taxon>
        <taxon>Leptospiraceae</taxon>
        <taxon>Leptospira</taxon>
    </lineage>
</organism>
<sequence>MKQFDSDPKIATLASGIRIAYRVFPGKSKVPLFCIHGLTGNLRNFEPIAIALSKKGITVVTYDLRGRGNSDKPQEEYSAKIHAKDLKELASALGYSKISVLSHSLGSWVTLRFSELFPGSVEKAILVDGGGALSPKRKLSNLIMIQSSLARLGRIVPSKEAYLSEAKKSPLLSAWNEDIRNFLTYELETTGTLSTSLKNPLGVPPFGPVICSIPPFVIESELESMGGSMTLMKILRNFIRNPLRFLSILKENNRLPYGSMNFPVLLVRALKPNFKPGDELLPDYAVKRMRKEIPNLEVLELKDKNHYECVLLQDSVRDKAIRDFLSKRIP</sequence>
<dbReference type="Proteomes" id="UP001580391">
    <property type="component" value="Unassembled WGS sequence"/>
</dbReference>